<gene>
    <name evidence="2" type="ORF">SMSRO_SF013690</name>
</gene>
<dbReference type="AlphaFoldDB" id="A0A2P6FDN3"/>
<evidence type="ECO:0000256" key="1">
    <source>
        <dbReference type="SAM" id="Phobius"/>
    </source>
</evidence>
<sequence length="67" mass="8109">MMQKRVEKQLYYQLVHKLILKITIITSYFKFITLFNNYFLNNSKINLYKITPQTKQESKGCDNKNDN</sequence>
<keyword evidence="1" id="KW-0472">Membrane</keyword>
<protein>
    <recommendedName>
        <fullName evidence="4">Transmembrane protein</fullName>
    </recommendedName>
</protein>
<keyword evidence="1" id="KW-0812">Transmembrane</keyword>
<evidence type="ECO:0000313" key="3">
    <source>
        <dbReference type="Proteomes" id="UP000031565"/>
    </source>
</evidence>
<name>A0A2P6FDN3_9MOLU</name>
<feature type="transmembrane region" description="Helical" evidence="1">
    <location>
        <begin position="20"/>
        <end position="39"/>
    </location>
</feature>
<dbReference type="Proteomes" id="UP000031565">
    <property type="component" value="Unassembled WGS sequence"/>
</dbReference>
<keyword evidence="3" id="KW-1185">Reference proteome</keyword>
<dbReference type="STRING" id="2138.SMSRO_v1c12940"/>
<organism evidence="2 3">
    <name type="scientific">Spiroplasma poulsonii</name>
    <dbReference type="NCBI Taxonomy" id="2138"/>
    <lineage>
        <taxon>Bacteria</taxon>
        <taxon>Bacillati</taxon>
        <taxon>Mycoplasmatota</taxon>
        <taxon>Mollicutes</taxon>
        <taxon>Entomoplasmatales</taxon>
        <taxon>Spiroplasmataceae</taxon>
        <taxon>Spiroplasma</taxon>
    </lineage>
</organism>
<accession>A0A2P6FDN3</accession>
<proteinExistence type="predicted"/>
<reference evidence="2 3" key="1">
    <citation type="journal article" date="2015" name="MBio">
        <title>Genome sequence of the Drosophila melanogaster male-killing Spiroplasma strain MSRO endosymbiont.</title>
        <authorList>
            <person name="Paredes J.C."/>
            <person name="Herren J.K."/>
            <person name="Schupfer F."/>
            <person name="Marin R."/>
            <person name="Claverol S."/>
            <person name="Kuo C.H."/>
            <person name="Lemaitre B."/>
            <person name="Beven L."/>
        </authorList>
    </citation>
    <scope>NUCLEOTIDE SEQUENCE [LARGE SCALE GENOMIC DNA]</scope>
    <source>
        <strain evidence="2 3">MSRO</strain>
    </source>
</reference>
<evidence type="ECO:0000313" key="2">
    <source>
        <dbReference type="EMBL" id="PQM31532.1"/>
    </source>
</evidence>
<keyword evidence="1" id="KW-1133">Transmembrane helix</keyword>
<evidence type="ECO:0008006" key="4">
    <source>
        <dbReference type="Google" id="ProtNLM"/>
    </source>
</evidence>
<dbReference type="EMBL" id="JTLV02000001">
    <property type="protein sequence ID" value="PQM31532.1"/>
    <property type="molecule type" value="Genomic_DNA"/>
</dbReference>
<comment type="caution">
    <text evidence="2">The sequence shown here is derived from an EMBL/GenBank/DDBJ whole genome shotgun (WGS) entry which is preliminary data.</text>
</comment>